<evidence type="ECO:0000259" key="4">
    <source>
        <dbReference type="Pfam" id="PF13193"/>
    </source>
</evidence>
<dbReference type="SUPFAM" id="SSF56801">
    <property type="entry name" value="Acetyl-CoA synthetase-like"/>
    <property type="match status" value="1"/>
</dbReference>
<organism evidence="5 6">
    <name type="scientific">Microbacterium schleiferi</name>
    <dbReference type="NCBI Taxonomy" id="69362"/>
    <lineage>
        <taxon>Bacteria</taxon>
        <taxon>Bacillati</taxon>
        <taxon>Actinomycetota</taxon>
        <taxon>Actinomycetes</taxon>
        <taxon>Micrococcales</taxon>
        <taxon>Microbacteriaceae</taxon>
        <taxon>Microbacterium</taxon>
    </lineage>
</organism>
<comment type="caution">
    <text evidence="5">The sequence shown here is derived from an EMBL/GenBank/DDBJ whole genome shotgun (WGS) entry which is preliminary data.</text>
</comment>
<dbReference type="Proteomes" id="UP001351900">
    <property type="component" value="Unassembled WGS sequence"/>
</dbReference>
<evidence type="ECO:0000313" key="5">
    <source>
        <dbReference type="EMBL" id="MEF2255796.1"/>
    </source>
</evidence>
<keyword evidence="6" id="KW-1185">Reference proteome</keyword>
<feature type="region of interest" description="Disordered" evidence="3">
    <location>
        <begin position="69"/>
        <end position="150"/>
    </location>
</feature>
<feature type="domain" description="AMP-binding enzyme C-terminal" evidence="4">
    <location>
        <begin position="13"/>
        <end position="67"/>
    </location>
</feature>
<name>A0ABU7V7Z3_9MICO</name>
<evidence type="ECO:0000256" key="3">
    <source>
        <dbReference type="SAM" id="MobiDB-lite"/>
    </source>
</evidence>
<dbReference type="EMBL" id="JAZHOV010000006">
    <property type="protein sequence ID" value="MEF2255796.1"/>
    <property type="molecule type" value="Genomic_DNA"/>
</dbReference>
<gene>
    <name evidence="5" type="ORF">V2V91_11730</name>
</gene>
<dbReference type="PANTHER" id="PTHR43201:SF5">
    <property type="entry name" value="MEDIUM-CHAIN ACYL-COA LIGASE ACSF2, MITOCHONDRIAL"/>
    <property type="match status" value="1"/>
</dbReference>
<dbReference type="Gene3D" id="3.30.300.30">
    <property type="match status" value="1"/>
</dbReference>
<dbReference type="InterPro" id="IPR045851">
    <property type="entry name" value="AMP-bd_C_sf"/>
</dbReference>
<dbReference type="RefSeq" id="WP_331792046.1">
    <property type="nucleotide sequence ID" value="NZ_BAAAUO010000001.1"/>
</dbReference>
<proteinExistence type="inferred from homology"/>
<evidence type="ECO:0000313" key="6">
    <source>
        <dbReference type="Proteomes" id="UP001351900"/>
    </source>
</evidence>
<dbReference type="InterPro" id="IPR025110">
    <property type="entry name" value="AMP-bd_C"/>
</dbReference>
<keyword evidence="2" id="KW-0436">Ligase</keyword>
<dbReference type="PANTHER" id="PTHR43201">
    <property type="entry name" value="ACYL-COA SYNTHETASE"/>
    <property type="match status" value="1"/>
</dbReference>
<evidence type="ECO:0000256" key="1">
    <source>
        <dbReference type="ARBA" id="ARBA00006432"/>
    </source>
</evidence>
<comment type="similarity">
    <text evidence="1">Belongs to the ATP-dependent AMP-binding enzyme family.</text>
</comment>
<sequence>MIIAGGENIYPAEIENHISSIEGVTGVGVIGIPDEQWGEVPWAVITVKDGVDLDTETVRAHLGGKLARCHGGNRRHGLPDRRSGGRHRGAGGSPRRRRAVGAGHSAGDRSGGAGRAHRRTRRNPCLGPRARPRLGRFARGLVDAHGPARP</sequence>
<dbReference type="Pfam" id="PF13193">
    <property type="entry name" value="AMP-binding_C"/>
    <property type="match status" value="1"/>
</dbReference>
<accession>A0ABU7V7Z3</accession>
<reference evidence="5 6" key="1">
    <citation type="submission" date="2024-01" db="EMBL/GenBank/DDBJ databases">
        <title>the genome sequence of strain Microbacterium schleiferi NBRC 15075.</title>
        <authorList>
            <person name="Ding Y."/>
            <person name="Zhang G."/>
        </authorList>
    </citation>
    <scope>NUCLEOTIDE SEQUENCE [LARGE SCALE GENOMIC DNA]</scope>
    <source>
        <strain evidence="5 6">NBRC 15075</strain>
    </source>
</reference>
<protein>
    <recommendedName>
        <fullName evidence="4">AMP-binding enzyme C-terminal domain-containing protein</fullName>
    </recommendedName>
</protein>
<feature type="compositionally biased region" description="Basic residues" evidence="3">
    <location>
        <begin position="84"/>
        <end position="99"/>
    </location>
</feature>
<evidence type="ECO:0000256" key="2">
    <source>
        <dbReference type="ARBA" id="ARBA00022598"/>
    </source>
</evidence>